<proteinExistence type="predicted"/>
<gene>
    <name evidence="3" type="primary">LOC125422693</name>
</gene>
<dbReference type="PANTHER" id="PTHR11017:SF573">
    <property type="entry name" value="ADP-RIBOSYL CYCLASE_CYCLIC ADP-RIBOSE HYDROLASE"/>
    <property type="match status" value="1"/>
</dbReference>
<dbReference type="InterPro" id="IPR002182">
    <property type="entry name" value="NB-ARC"/>
</dbReference>
<feature type="domain" description="NB-ARC" evidence="1">
    <location>
        <begin position="48"/>
        <end position="171"/>
    </location>
</feature>
<dbReference type="InterPro" id="IPR027417">
    <property type="entry name" value="P-loop_NTPase"/>
</dbReference>
<protein>
    <submittedName>
        <fullName evidence="3">Disease resistance protein Roq1-like</fullName>
    </submittedName>
</protein>
<dbReference type="PANTHER" id="PTHR11017">
    <property type="entry name" value="LEUCINE-RICH REPEAT-CONTAINING PROTEIN"/>
    <property type="match status" value="1"/>
</dbReference>
<dbReference type="RefSeq" id="XP_060671042.1">
    <property type="nucleotide sequence ID" value="XM_060815059.1"/>
</dbReference>
<reference evidence="3" key="1">
    <citation type="submission" date="2025-08" db="UniProtKB">
        <authorList>
            <consortium name="RefSeq"/>
        </authorList>
    </citation>
    <scope>IDENTIFICATION</scope>
    <source>
        <tissue evidence="3">Seedling</tissue>
    </source>
</reference>
<accession>A0ABM4A2U0</accession>
<keyword evidence="2" id="KW-1185">Reference proteome</keyword>
<dbReference type="GeneID" id="125422693"/>
<evidence type="ECO:0000259" key="1">
    <source>
        <dbReference type="Pfam" id="PF00931"/>
    </source>
</evidence>
<sequence>MSRDESELIKRIVEATLSKLNRTPLYVAKYPVGIDACVQYLGSLANVEANDVGVIGIHGTGGIGKTTVPKALCNNFADDFEGSSFLANVRETSQQYYGLVQLQETLLFDMLGDQNLKVGSTHRRINIIRERLCHKSVLLILDNVDQLDQLETLAGGQDWFGPGSRVIITAKMSTS</sequence>
<organism evidence="2 3">
    <name type="scientific">Ziziphus jujuba</name>
    <name type="common">Chinese jujube</name>
    <name type="synonym">Ziziphus sativa</name>
    <dbReference type="NCBI Taxonomy" id="326968"/>
    <lineage>
        <taxon>Eukaryota</taxon>
        <taxon>Viridiplantae</taxon>
        <taxon>Streptophyta</taxon>
        <taxon>Embryophyta</taxon>
        <taxon>Tracheophyta</taxon>
        <taxon>Spermatophyta</taxon>
        <taxon>Magnoliopsida</taxon>
        <taxon>eudicotyledons</taxon>
        <taxon>Gunneridae</taxon>
        <taxon>Pentapetalae</taxon>
        <taxon>rosids</taxon>
        <taxon>fabids</taxon>
        <taxon>Rosales</taxon>
        <taxon>Rhamnaceae</taxon>
        <taxon>Paliureae</taxon>
        <taxon>Ziziphus</taxon>
    </lineage>
</organism>
<dbReference type="Gene3D" id="3.40.50.300">
    <property type="entry name" value="P-loop containing nucleotide triphosphate hydrolases"/>
    <property type="match status" value="1"/>
</dbReference>
<name>A0ABM4A2U0_ZIZJJ</name>
<dbReference type="Proteomes" id="UP001652623">
    <property type="component" value="Chromosome 2"/>
</dbReference>
<evidence type="ECO:0000313" key="3">
    <source>
        <dbReference type="RefSeq" id="XP_060671042.1"/>
    </source>
</evidence>
<dbReference type="Pfam" id="PF00931">
    <property type="entry name" value="NB-ARC"/>
    <property type="match status" value="1"/>
</dbReference>
<dbReference type="SUPFAM" id="SSF52540">
    <property type="entry name" value="P-loop containing nucleoside triphosphate hydrolases"/>
    <property type="match status" value="1"/>
</dbReference>
<evidence type="ECO:0000313" key="2">
    <source>
        <dbReference type="Proteomes" id="UP001652623"/>
    </source>
</evidence>
<dbReference type="PRINTS" id="PR00364">
    <property type="entry name" value="DISEASERSIST"/>
</dbReference>
<dbReference type="InterPro" id="IPR044974">
    <property type="entry name" value="Disease_R_plants"/>
</dbReference>